<proteinExistence type="predicted"/>
<feature type="transmembrane region" description="Helical" evidence="1">
    <location>
        <begin position="34"/>
        <end position="56"/>
    </location>
</feature>
<feature type="transmembrane region" description="Helical" evidence="1">
    <location>
        <begin position="7"/>
        <end position="28"/>
    </location>
</feature>
<dbReference type="Proteomes" id="UP000650224">
    <property type="component" value="Unassembled WGS sequence"/>
</dbReference>
<dbReference type="RefSeq" id="WP_191733307.1">
    <property type="nucleotide sequence ID" value="NZ_JACSPR010000004.1"/>
</dbReference>
<organism evidence="2 3">
    <name type="scientific">Corynebacterium gallinarum</name>
    <dbReference type="NCBI Taxonomy" id="2762214"/>
    <lineage>
        <taxon>Bacteria</taxon>
        <taxon>Bacillati</taxon>
        <taxon>Actinomycetota</taxon>
        <taxon>Actinomycetes</taxon>
        <taxon>Mycobacteriales</taxon>
        <taxon>Corynebacteriaceae</taxon>
        <taxon>Corynebacterium</taxon>
    </lineage>
</organism>
<keyword evidence="1" id="KW-0472">Membrane</keyword>
<gene>
    <name evidence="2" type="ORF">H9627_07065</name>
</gene>
<dbReference type="EMBL" id="JACSPR010000004">
    <property type="protein sequence ID" value="MBD8030080.1"/>
    <property type="molecule type" value="Genomic_DNA"/>
</dbReference>
<accession>A0A8I0LH61</accession>
<keyword evidence="1" id="KW-0812">Transmembrane</keyword>
<sequence length="155" mass="15996">MQRTSTAMLIAVGGFIAAVSAILTWRFYGSMSTIPVAISISLWVMAVMCVFAGIKVRGRMEDGLIGQDRSQMNPMTIAQLMLVGRAGAWTGAIVGGIYVGISSHVIPRVGDLVAASEDLPGALASALGGIALAAAGLYLERSCEVPPPQSGESIS</sequence>
<protein>
    <submittedName>
        <fullName evidence="2">DUF3180 domain-containing protein</fullName>
    </submittedName>
</protein>
<feature type="transmembrane region" description="Helical" evidence="1">
    <location>
        <begin position="121"/>
        <end position="139"/>
    </location>
</feature>
<evidence type="ECO:0000313" key="2">
    <source>
        <dbReference type="EMBL" id="MBD8030080.1"/>
    </source>
</evidence>
<feature type="transmembrane region" description="Helical" evidence="1">
    <location>
        <begin position="77"/>
        <end position="101"/>
    </location>
</feature>
<dbReference type="Pfam" id="PF11377">
    <property type="entry name" value="DUF3180"/>
    <property type="match status" value="1"/>
</dbReference>
<name>A0A8I0LH61_9CORY</name>
<evidence type="ECO:0000256" key="1">
    <source>
        <dbReference type="SAM" id="Phobius"/>
    </source>
</evidence>
<dbReference type="AlphaFoldDB" id="A0A8I0LH61"/>
<comment type="caution">
    <text evidence="2">The sequence shown here is derived from an EMBL/GenBank/DDBJ whole genome shotgun (WGS) entry which is preliminary data.</text>
</comment>
<dbReference type="InterPro" id="IPR021517">
    <property type="entry name" value="DUF3180"/>
</dbReference>
<keyword evidence="1" id="KW-1133">Transmembrane helix</keyword>
<evidence type="ECO:0000313" key="3">
    <source>
        <dbReference type="Proteomes" id="UP000650224"/>
    </source>
</evidence>
<reference evidence="2 3" key="1">
    <citation type="submission" date="2020-08" db="EMBL/GenBank/DDBJ databases">
        <title>A Genomic Blueprint of the Chicken Gut Microbiome.</title>
        <authorList>
            <person name="Gilroy R."/>
            <person name="Ravi A."/>
            <person name="Getino M."/>
            <person name="Pursley I."/>
            <person name="Horton D.L."/>
            <person name="Alikhan N.-F."/>
            <person name="Baker D."/>
            <person name="Gharbi K."/>
            <person name="Hall N."/>
            <person name="Watson M."/>
            <person name="Adriaenssens E.M."/>
            <person name="Foster-Nyarko E."/>
            <person name="Jarju S."/>
            <person name="Secka A."/>
            <person name="Antonio M."/>
            <person name="Oren A."/>
            <person name="Chaudhuri R."/>
            <person name="La Ragione R.M."/>
            <person name="Hildebrand F."/>
            <person name="Pallen M.J."/>
        </authorList>
    </citation>
    <scope>NUCLEOTIDE SEQUENCE [LARGE SCALE GENOMIC DNA]</scope>
    <source>
        <strain evidence="2 3">Sa1YVA5</strain>
    </source>
</reference>
<keyword evidence="3" id="KW-1185">Reference proteome</keyword>